<proteinExistence type="predicted"/>
<keyword evidence="2" id="KW-0472">Membrane</keyword>
<feature type="transmembrane region" description="Helical" evidence="2">
    <location>
        <begin position="364"/>
        <end position="388"/>
    </location>
</feature>
<comment type="caution">
    <text evidence="3">The sequence shown here is derived from an EMBL/GenBank/DDBJ whole genome shotgun (WGS) entry which is preliminary data.</text>
</comment>
<feature type="transmembrane region" description="Helical" evidence="2">
    <location>
        <begin position="395"/>
        <end position="415"/>
    </location>
</feature>
<feature type="transmembrane region" description="Helical" evidence="2">
    <location>
        <begin position="331"/>
        <end position="352"/>
    </location>
</feature>
<feature type="transmembrane region" description="Helical" evidence="2">
    <location>
        <begin position="199"/>
        <end position="232"/>
    </location>
</feature>
<dbReference type="RefSeq" id="WP_344661250.1">
    <property type="nucleotide sequence ID" value="NZ_BAAAQM010000051.1"/>
</dbReference>
<feature type="transmembrane region" description="Helical" evidence="2">
    <location>
        <begin position="175"/>
        <end position="193"/>
    </location>
</feature>
<accession>A0ABN2SYY6</accession>
<feature type="transmembrane region" description="Helical" evidence="2">
    <location>
        <begin position="122"/>
        <end position="140"/>
    </location>
</feature>
<evidence type="ECO:0000256" key="1">
    <source>
        <dbReference type="SAM" id="MobiDB-lite"/>
    </source>
</evidence>
<evidence type="ECO:0000313" key="3">
    <source>
        <dbReference type="EMBL" id="GAA1993984.1"/>
    </source>
</evidence>
<feature type="compositionally biased region" description="Low complexity" evidence="1">
    <location>
        <begin position="9"/>
        <end position="19"/>
    </location>
</feature>
<keyword evidence="2" id="KW-1133">Transmembrane helix</keyword>
<name>A0ABN2SYY6_9ACTN</name>
<sequence>MQLIHPGEAESGTESASEGPLTARLTDRVGGRATWAAAFGLNLVLLLAHNLKVFSKPIAENADFAANSLATIEAKHFTLLFGNYSRQGFRHPGPADFYVQAAGEWLFRDVLHLVPAPWNGQLLAILTLNAALLAGVAAIFRSWLPSWAATLLGAAVALLFIVQHSALIDSPWMPYIYFPGFLLFITAAASIAAGRRRHLPAFAIGAGLCVHGHVCFMLFVGALGALALWQYWRHREPAAHADRSLLIAWAIAALFALPIVLDTLLHWPGQFGQYLTYSGSDRAGGHGVRETLSFAFQYWPGGAVWPVVTVALVLAAAAAARFHPDPAVRPFLARCVAAAVGTGALMVVYTAFGVDSLGVDDSYTGYFCYSAPLMLLVVIAVTAADLAASRLPARAGWAVPGAALACGLFALTFSWEGQQRGQTGGEGYGAAYRGDPSLPKAAASLISQAGDKPVVLTFPHDAWPRAVGLLVAVEHQGHTACVADKWWTFMMTEDFICSDRQAADGFQAEVPLTPMP</sequence>
<gene>
    <name evidence="3" type="ORF">GCM10009838_67730</name>
</gene>
<evidence type="ECO:0008006" key="5">
    <source>
        <dbReference type="Google" id="ProtNLM"/>
    </source>
</evidence>
<organism evidence="3 4">
    <name type="scientific">Catenulispora subtropica</name>
    <dbReference type="NCBI Taxonomy" id="450798"/>
    <lineage>
        <taxon>Bacteria</taxon>
        <taxon>Bacillati</taxon>
        <taxon>Actinomycetota</taxon>
        <taxon>Actinomycetes</taxon>
        <taxon>Catenulisporales</taxon>
        <taxon>Catenulisporaceae</taxon>
        <taxon>Catenulispora</taxon>
    </lineage>
</organism>
<protein>
    <recommendedName>
        <fullName evidence="5">Glycosyltransferase RgtA/B/C/D-like domain-containing protein</fullName>
    </recommendedName>
</protein>
<reference evidence="3 4" key="1">
    <citation type="journal article" date="2019" name="Int. J. Syst. Evol. Microbiol.">
        <title>The Global Catalogue of Microorganisms (GCM) 10K type strain sequencing project: providing services to taxonomists for standard genome sequencing and annotation.</title>
        <authorList>
            <consortium name="The Broad Institute Genomics Platform"/>
            <consortium name="The Broad Institute Genome Sequencing Center for Infectious Disease"/>
            <person name="Wu L."/>
            <person name="Ma J."/>
        </authorList>
    </citation>
    <scope>NUCLEOTIDE SEQUENCE [LARGE SCALE GENOMIC DNA]</scope>
    <source>
        <strain evidence="3 4">JCM 16013</strain>
    </source>
</reference>
<feature type="transmembrane region" description="Helical" evidence="2">
    <location>
        <begin position="298"/>
        <end position="319"/>
    </location>
</feature>
<dbReference type="Proteomes" id="UP001499854">
    <property type="component" value="Unassembled WGS sequence"/>
</dbReference>
<feature type="transmembrane region" description="Helical" evidence="2">
    <location>
        <begin position="29"/>
        <end position="48"/>
    </location>
</feature>
<feature type="transmembrane region" description="Helical" evidence="2">
    <location>
        <begin position="244"/>
        <end position="261"/>
    </location>
</feature>
<feature type="transmembrane region" description="Helical" evidence="2">
    <location>
        <begin position="146"/>
        <end position="168"/>
    </location>
</feature>
<feature type="region of interest" description="Disordered" evidence="1">
    <location>
        <begin position="1"/>
        <end position="22"/>
    </location>
</feature>
<evidence type="ECO:0000313" key="4">
    <source>
        <dbReference type="Proteomes" id="UP001499854"/>
    </source>
</evidence>
<keyword evidence="2" id="KW-0812">Transmembrane</keyword>
<dbReference type="EMBL" id="BAAAQM010000051">
    <property type="protein sequence ID" value="GAA1993984.1"/>
    <property type="molecule type" value="Genomic_DNA"/>
</dbReference>
<evidence type="ECO:0000256" key="2">
    <source>
        <dbReference type="SAM" id="Phobius"/>
    </source>
</evidence>
<keyword evidence="4" id="KW-1185">Reference proteome</keyword>